<feature type="non-terminal residue" evidence="1">
    <location>
        <position position="185"/>
    </location>
</feature>
<accession>A0A1B6MHD8</accession>
<gene>
    <name evidence="1" type="ORF">g.5888</name>
</gene>
<protein>
    <submittedName>
        <fullName evidence="1">Uncharacterized protein</fullName>
    </submittedName>
</protein>
<dbReference type="EMBL" id="GEBQ01004643">
    <property type="protein sequence ID" value="JAT35334.1"/>
    <property type="molecule type" value="Transcribed_RNA"/>
</dbReference>
<proteinExistence type="predicted"/>
<organism evidence="1">
    <name type="scientific">Graphocephala atropunctata</name>
    <dbReference type="NCBI Taxonomy" id="36148"/>
    <lineage>
        <taxon>Eukaryota</taxon>
        <taxon>Metazoa</taxon>
        <taxon>Ecdysozoa</taxon>
        <taxon>Arthropoda</taxon>
        <taxon>Hexapoda</taxon>
        <taxon>Insecta</taxon>
        <taxon>Pterygota</taxon>
        <taxon>Neoptera</taxon>
        <taxon>Paraneoptera</taxon>
        <taxon>Hemiptera</taxon>
        <taxon>Auchenorrhyncha</taxon>
        <taxon>Membracoidea</taxon>
        <taxon>Cicadellidae</taxon>
        <taxon>Cicadellinae</taxon>
        <taxon>Cicadellini</taxon>
        <taxon>Graphocephala</taxon>
    </lineage>
</organism>
<evidence type="ECO:0000313" key="1">
    <source>
        <dbReference type="EMBL" id="JAT35334.1"/>
    </source>
</evidence>
<feature type="non-terminal residue" evidence="1">
    <location>
        <position position="1"/>
    </location>
</feature>
<name>A0A1B6MHD8_9HEMI</name>
<reference evidence="1" key="1">
    <citation type="submission" date="2015-11" db="EMBL/GenBank/DDBJ databases">
        <title>De novo transcriptome assembly of four potential Pierce s Disease insect vectors from Arizona vineyards.</title>
        <authorList>
            <person name="Tassone E.E."/>
        </authorList>
    </citation>
    <scope>NUCLEOTIDE SEQUENCE</scope>
</reference>
<sequence>FVTVIDNVFTNIDEQFIKSTVLVAALSDHHAQEASVTLSASTVNPGPKYTESRRFSMENIHCFRHHLQKELWNDVYEANDLNSKFDQFLSTFKHHFNVSFPLLKTKIKPKKSFSKPVLSDEILQLRERLHSFYTNTKNFDSSHPLRQEYKRLRRDYKKTIRKAKSDVVLNNIHQSTNKSKTIWNV</sequence>
<dbReference type="AlphaFoldDB" id="A0A1B6MHD8"/>